<keyword evidence="1" id="KW-0812">Transmembrane</keyword>
<protein>
    <submittedName>
        <fullName evidence="2">Uncharacterized protein</fullName>
    </submittedName>
</protein>
<evidence type="ECO:0000256" key="1">
    <source>
        <dbReference type="SAM" id="Phobius"/>
    </source>
</evidence>
<dbReference type="EMBL" id="JAQQWI010000017">
    <property type="protein sequence ID" value="KAK8006627.1"/>
    <property type="molecule type" value="Genomic_DNA"/>
</dbReference>
<sequence length="297" mass="32687">MKGSTKSLLLRAYTKLNPEELRERQVFLRLVTGSESPAKIIQSICYLSYPVTPCDYAISHGNMHSDEEQGTDMERIQLAGPAILSRRASKKTRRGFLWEQYPGPDIPLLGTTNQSELTEEALIPGGLAIRSYRSPRSCKATDSSRCSFAAAEKQTGLFDDAQAGIYSPWACAVASCPISPGQHIDAEAPREEHYHTQPYLWNFAHFRHTLDLEGYTVGDPRGGPIYVSNPQGIRSGESSLGVTGRLVAGLMQVIPLGASWQASLLVMFVYITIMGRGRPCRCAFYVRGTLNPSPSLM</sequence>
<feature type="transmembrane region" description="Helical" evidence="1">
    <location>
        <begin position="246"/>
        <end position="271"/>
    </location>
</feature>
<gene>
    <name evidence="2" type="ORF">PG991_012924</name>
</gene>
<proteinExistence type="predicted"/>
<organism evidence="2 3">
    <name type="scientific">Apiospora marii</name>
    <dbReference type="NCBI Taxonomy" id="335849"/>
    <lineage>
        <taxon>Eukaryota</taxon>
        <taxon>Fungi</taxon>
        <taxon>Dikarya</taxon>
        <taxon>Ascomycota</taxon>
        <taxon>Pezizomycotina</taxon>
        <taxon>Sordariomycetes</taxon>
        <taxon>Xylariomycetidae</taxon>
        <taxon>Amphisphaeriales</taxon>
        <taxon>Apiosporaceae</taxon>
        <taxon>Apiospora</taxon>
    </lineage>
</organism>
<evidence type="ECO:0000313" key="2">
    <source>
        <dbReference type="EMBL" id="KAK8006627.1"/>
    </source>
</evidence>
<name>A0ABR1RBJ4_9PEZI</name>
<keyword evidence="1" id="KW-0472">Membrane</keyword>
<evidence type="ECO:0000313" key="3">
    <source>
        <dbReference type="Proteomes" id="UP001396898"/>
    </source>
</evidence>
<keyword evidence="3" id="KW-1185">Reference proteome</keyword>
<dbReference type="Proteomes" id="UP001396898">
    <property type="component" value="Unassembled WGS sequence"/>
</dbReference>
<keyword evidence="1" id="KW-1133">Transmembrane helix</keyword>
<accession>A0ABR1RBJ4</accession>
<comment type="caution">
    <text evidence="2">The sequence shown here is derived from an EMBL/GenBank/DDBJ whole genome shotgun (WGS) entry which is preliminary data.</text>
</comment>
<reference evidence="2 3" key="1">
    <citation type="submission" date="2023-01" db="EMBL/GenBank/DDBJ databases">
        <title>Analysis of 21 Apiospora genomes using comparative genomics revels a genus with tremendous synthesis potential of carbohydrate active enzymes and secondary metabolites.</title>
        <authorList>
            <person name="Sorensen T."/>
        </authorList>
    </citation>
    <scope>NUCLEOTIDE SEQUENCE [LARGE SCALE GENOMIC DNA]</scope>
    <source>
        <strain evidence="2 3">CBS 20057</strain>
    </source>
</reference>